<dbReference type="GO" id="GO:0020037">
    <property type="term" value="F:heme binding"/>
    <property type="evidence" value="ECO:0007669"/>
    <property type="project" value="InterPro"/>
</dbReference>
<name>L7VRG0_9BACT</name>
<proteinExistence type="predicted"/>
<evidence type="ECO:0000256" key="3">
    <source>
        <dbReference type="ARBA" id="ARBA00023004"/>
    </source>
</evidence>
<dbReference type="PROSITE" id="PS51257">
    <property type="entry name" value="PROKAR_LIPOPROTEIN"/>
    <property type="match status" value="1"/>
</dbReference>
<dbReference type="GO" id="GO:0046872">
    <property type="term" value="F:metal ion binding"/>
    <property type="evidence" value="ECO:0007669"/>
    <property type="project" value="UniProtKB-KW"/>
</dbReference>
<evidence type="ECO:0000313" key="6">
    <source>
        <dbReference type="EMBL" id="AGC71577.1"/>
    </source>
</evidence>
<dbReference type="AlphaFoldDB" id="L7VRG0"/>
<dbReference type="InterPro" id="IPR009056">
    <property type="entry name" value="Cyt_c-like_dom"/>
</dbReference>
<keyword evidence="3 4" id="KW-0408">Iron</keyword>
<keyword evidence="1 4" id="KW-0349">Heme</keyword>
<dbReference type="SUPFAM" id="SSF46626">
    <property type="entry name" value="Cytochrome c"/>
    <property type="match status" value="1"/>
</dbReference>
<dbReference type="EMBL" id="JX649876">
    <property type="protein sequence ID" value="AGC71577.1"/>
    <property type="molecule type" value="Genomic_DNA"/>
</dbReference>
<keyword evidence="2 4" id="KW-0479">Metal-binding</keyword>
<dbReference type="PROSITE" id="PS51007">
    <property type="entry name" value="CYTC"/>
    <property type="match status" value="1"/>
</dbReference>
<feature type="domain" description="Cytochrome c" evidence="5">
    <location>
        <begin position="35"/>
        <end position="122"/>
    </location>
</feature>
<dbReference type="InterPro" id="IPR036909">
    <property type="entry name" value="Cyt_c-like_dom_sf"/>
</dbReference>
<accession>L7VRG0</accession>
<dbReference type="GO" id="GO:0009055">
    <property type="term" value="F:electron transfer activity"/>
    <property type="evidence" value="ECO:0007669"/>
    <property type="project" value="InterPro"/>
</dbReference>
<sequence>MSLERTRRAPGRSPATWPRPCGLLALIALAAFGCGAPTSGKSAAELYGEHCARCHGSDGRGDVRISALSPKVNLSRSALVAQRARGPIYLRITQGYGSMPAFSHKLERGDVDLLVDYVLELDAPSEAR</sequence>
<organism evidence="6">
    <name type="scientific">uncultured bacterium A1Q1_fos_517</name>
    <dbReference type="NCBI Taxonomy" id="1256582"/>
    <lineage>
        <taxon>Bacteria</taxon>
        <taxon>environmental samples</taxon>
    </lineage>
</organism>
<protein>
    <recommendedName>
        <fullName evidence="5">Cytochrome c domain-containing protein</fullName>
    </recommendedName>
</protein>
<evidence type="ECO:0000259" key="5">
    <source>
        <dbReference type="PROSITE" id="PS51007"/>
    </source>
</evidence>
<evidence type="ECO:0000256" key="4">
    <source>
        <dbReference type="PROSITE-ProRule" id="PRU00433"/>
    </source>
</evidence>
<evidence type="ECO:0000256" key="2">
    <source>
        <dbReference type="ARBA" id="ARBA00022723"/>
    </source>
</evidence>
<dbReference type="Gene3D" id="1.10.760.10">
    <property type="entry name" value="Cytochrome c-like domain"/>
    <property type="match status" value="1"/>
</dbReference>
<dbReference type="Pfam" id="PF13442">
    <property type="entry name" value="Cytochrome_CBB3"/>
    <property type="match status" value="1"/>
</dbReference>
<evidence type="ECO:0000256" key="1">
    <source>
        <dbReference type="ARBA" id="ARBA00022617"/>
    </source>
</evidence>
<reference evidence="6" key="1">
    <citation type="submission" date="2012-09" db="EMBL/GenBank/DDBJ databases">
        <title>Metagenomic Characterization of a Microbial Community in Wastewater Detects High Levels of Antibiotic Resistance.</title>
        <authorList>
            <person name="Abrams M."/>
            <person name="Caldwell A."/>
            <person name="Vandaei E."/>
            <person name="Lee W."/>
            <person name="Perrott J."/>
            <person name="Khan S.Y."/>
            <person name="Ta J."/>
            <person name="Romero D."/>
            <person name="Nguyen V."/>
            <person name="Pourmand N."/>
            <person name="Ouverney C.C."/>
        </authorList>
    </citation>
    <scope>NUCLEOTIDE SEQUENCE</scope>
</reference>